<organism evidence="2 3">
    <name type="scientific">Granulicella aggregans</name>
    <dbReference type="NCBI Taxonomy" id="474949"/>
    <lineage>
        <taxon>Bacteria</taxon>
        <taxon>Pseudomonadati</taxon>
        <taxon>Acidobacteriota</taxon>
        <taxon>Terriglobia</taxon>
        <taxon>Terriglobales</taxon>
        <taxon>Acidobacteriaceae</taxon>
        <taxon>Granulicella</taxon>
    </lineage>
</organism>
<dbReference type="Proteomes" id="UP000540989">
    <property type="component" value="Unassembled WGS sequence"/>
</dbReference>
<feature type="region of interest" description="Disordered" evidence="1">
    <location>
        <begin position="70"/>
        <end position="124"/>
    </location>
</feature>
<gene>
    <name evidence="2" type="ORF">HDF16_004964</name>
</gene>
<evidence type="ECO:0000313" key="3">
    <source>
        <dbReference type="Proteomes" id="UP000540989"/>
    </source>
</evidence>
<accession>A0A7W8E5L0</accession>
<dbReference type="RefSeq" id="WP_184222377.1">
    <property type="nucleotide sequence ID" value="NZ_JACHIP010000010.1"/>
</dbReference>
<evidence type="ECO:0000313" key="2">
    <source>
        <dbReference type="EMBL" id="MBB5060228.1"/>
    </source>
</evidence>
<dbReference type="AlphaFoldDB" id="A0A7W8E5L0"/>
<keyword evidence="3" id="KW-1185">Reference proteome</keyword>
<protein>
    <submittedName>
        <fullName evidence="2">Uncharacterized protein</fullName>
    </submittedName>
</protein>
<name>A0A7W8E5L0_9BACT</name>
<comment type="caution">
    <text evidence="2">The sequence shown here is derived from an EMBL/GenBank/DDBJ whole genome shotgun (WGS) entry which is preliminary data.</text>
</comment>
<reference evidence="2 3" key="1">
    <citation type="submission" date="2020-08" db="EMBL/GenBank/DDBJ databases">
        <title>Genomic Encyclopedia of Type Strains, Phase IV (KMG-V): Genome sequencing to study the core and pangenomes of soil and plant-associated prokaryotes.</title>
        <authorList>
            <person name="Whitman W."/>
        </authorList>
    </citation>
    <scope>NUCLEOTIDE SEQUENCE [LARGE SCALE GENOMIC DNA]</scope>
    <source>
        <strain evidence="2 3">M8UP14</strain>
    </source>
</reference>
<evidence type="ECO:0000256" key="1">
    <source>
        <dbReference type="SAM" id="MobiDB-lite"/>
    </source>
</evidence>
<sequence>MNHSKLLDLWKMDEMPACDVGMKLVEAFLITAGEGVNRLGAEEPEDRITELTTAYMALVEHGDGCDDCLESNLPERDEIPADPMENDPGYQADRKIGFQAGLDGQGSDVSKSHGWQRGWADAQE</sequence>
<proteinExistence type="predicted"/>
<dbReference type="EMBL" id="JACHIP010000010">
    <property type="protein sequence ID" value="MBB5060228.1"/>
    <property type="molecule type" value="Genomic_DNA"/>
</dbReference>